<dbReference type="EMBL" id="QTSX02007323">
    <property type="protein sequence ID" value="KAJ9048797.1"/>
    <property type="molecule type" value="Genomic_DNA"/>
</dbReference>
<keyword evidence="2" id="KW-1185">Reference proteome</keyword>
<keyword evidence="1" id="KW-0378">Hydrolase</keyword>
<dbReference type="EC" id="3.6.4.12" evidence="1"/>
<evidence type="ECO:0000313" key="1">
    <source>
        <dbReference type="EMBL" id="KAJ9048797.1"/>
    </source>
</evidence>
<protein>
    <submittedName>
        <fullName evidence="1">MCM DNA helicase complex subunit</fullName>
        <ecNumber evidence="1">3.6.4.12</ecNumber>
    </submittedName>
</protein>
<dbReference type="Proteomes" id="UP001165960">
    <property type="component" value="Unassembled WGS sequence"/>
</dbReference>
<keyword evidence="1" id="KW-0347">Helicase</keyword>
<name>A0ACC2RFE3_9FUNG</name>
<accession>A0ACC2RFE3</accession>
<keyword evidence="1" id="KW-0547">Nucleotide-binding</keyword>
<comment type="caution">
    <text evidence="1">The sequence shown here is derived from an EMBL/GenBank/DDBJ whole genome shotgun (WGS) entry which is preliminary data.</text>
</comment>
<organism evidence="1 2">
    <name type="scientific">Entomophthora muscae</name>
    <dbReference type="NCBI Taxonomy" id="34485"/>
    <lineage>
        <taxon>Eukaryota</taxon>
        <taxon>Fungi</taxon>
        <taxon>Fungi incertae sedis</taxon>
        <taxon>Zoopagomycota</taxon>
        <taxon>Entomophthoromycotina</taxon>
        <taxon>Entomophthoromycetes</taxon>
        <taxon>Entomophthorales</taxon>
        <taxon>Entomophthoraceae</taxon>
        <taxon>Entomophthora</taxon>
    </lineage>
</organism>
<proteinExistence type="predicted"/>
<gene>
    <name evidence="1" type="primary">CDC54_2</name>
    <name evidence="1" type="ORF">DSO57_1031279</name>
</gene>
<sequence length="937" mass="103489">MSSNNTPNNNMDTPSESGTPFPSQTPREAAELFSPNSLGPTPADFLATPDYAATNTPHPNTIRNGSQYVNRATRARVFSSDQSSPLTYPGGFNPPSAPRVDHRVHYMPEELDDSELETPRRSFQRGDIHPTTFSQELRTPTLGSTPYTPFAGSTIRPFQEFASPNPVAPSPGQSVETPLSEGNSSTQVIWGTTINIQAAMNEFRDFLENFSEEHMLEHQGIPTMDDGETKLYYPKLIEEMKETQQVNLNLDCQHLVAYSGTQSLYHQLKRYPQEIIPLMDFTLTKVFVDRFGIDDLTTPSLRVRPFNLSESVNMRELNPSDIDQLVTIKGLLIRASQVLPDLKTAFFKCFVCDHCEQVGIDRGVVAEPTVCPRQECQSANSMQLIHNRSVFADKQVCKLQETPDNIPDGQTPHSVSMCVYDDLVDAAKPGDRLEVTGIFRSVPIRVNPRMRTIKALFRTYLDVVHIKTVSASRVGGVHTEASLDSEQDPALRLSPAQEQEMIALSHSDDLYQRLSHSLAPSIFGLDDVKKGVLLQLFGGSNNASTNHNTRGDVHVLLVGDPGTSKSQLLQYAHRIAPRGMYTSGKGSSAVGLTAYITRDPDTNQLVLESGALVLSDGGLCCIDEFDKMGDSTRSILHEVMEQQTVSVAKAGIITTLNARTSILACANPINSQWMRSLSVPENINLPPSLLSRFDLVYLMLDTADKEEDRRLARHLVSLYLNPSERTTDSHDKTVPTSLLTRYIAYAKARINPKLTKEAGAALVNKYISLRQAGVSSTRQETRITATTRQLESMIRLAEAHARMRLQDEVQVVDVEEASRLIREAVKESATDPRTGLIDWDILATGIGSHSRRTHPAIKAGVVEILGQPPNAAYVPVSELLSELNRRAVASGAAEISPKDLSTVIMELHYNGLVELSDSKLKVCRKFLQGYTISPSQL</sequence>
<evidence type="ECO:0000313" key="2">
    <source>
        <dbReference type="Proteomes" id="UP001165960"/>
    </source>
</evidence>
<keyword evidence="1" id="KW-0067">ATP-binding</keyword>
<reference evidence="1" key="1">
    <citation type="submission" date="2022-04" db="EMBL/GenBank/DDBJ databases">
        <title>Genome of the entomopathogenic fungus Entomophthora muscae.</title>
        <authorList>
            <person name="Elya C."/>
            <person name="Lovett B.R."/>
            <person name="Lee E."/>
            <person name="Macias A.M."/>
            <person name="Hajek A.E."/>
            <person name="De Bivort B.L."/>
            <person name="Kasson M.T."/>
            <person name="De Fine Licht H.H."/>
            <person name="Stajich J.E."/>
        </authorList>
    </citation>
    <scope>NUCLEOTIDE SEQUENCE</scope>
    <source>
        <strain evidence="1">Berkeley</strain>
    </source>
</reference>